<comment type="caution">
    <text evidence="8">The sequence shown here is derived from an EMBL/GenBank/DDBJ whole genome shotgun (WGS) entry which is preliminary data.</text>
</comment>
<gene>
    <name evidence="8" type="ORF">D0Z08_03095</name>
</gene>
<dbReference type="OrthoDB" id="4127374at2"/>
<evidence type="ECO:0000313" key="9">
    <source>
        <dbReference type="Proteomes" id="UP000283644"/>
    </source>
</evidence>
<dbReference type="AlphaFoldDB" id="A0A417Y8S3"/>
<evidence type="ECO:0000256" key="7">
    <source>
        <dbReference type="SAM" id="Phobius"/>
    </source>
</evidence>
<dbReference type="EMBL" id="QXGH01000009">
    <property type="protein sequence ID" value="RHW28844.1"/>
    <property type="molecule type" value="Genomic_DNA"/>
</dbReference>
<dbReference type="PANTHER" id="PTHR30213:SF1">
    <property type="entry name" value="INNER MEMBRANE PROTEIN YHJD"/>
    <property type="match status" value="1"/>
</dbReference>
<sequence length="356" mass="38010">MFSVPSIVDKVKQRVTDARKHRPWLDQVVRTVEHYGVVKGNIQAGAVTYFAFISFFPILALAFAVIGFVARVYDGAERDLVDAINSVLPGLVGEGEGEISLDDIRESAPGILSVGIVVVLYSGLGWLSSMRDALLVVFEMPPGEQPSFVVGKIRDLVALAMLGLILVVSVGVSGVVRGLSEEILDLVGLGSGLGWLLGLIAVVVGLAANAVLFFALFEVLADPDVPRRALWSGAILGAVGFEVLKQISQLLLQSTANSPAFQAFGIALILVVWINYFSRVVMYAAAWAYVHPLARAATKYQGWSSEVSEGASEERRTSTPRTTNPDTSSGWVTPFVAGSAATLALVAVLRRKKKGI</sequence>
<feature type="transmembrane region" description="Helical" evidence="7">
    <location>
        <begin position="110"/>
        <end position="128"/>
    </location>
</feature>
<feature type="transmembrane region" description="Helical" evidence="7">
    <location>
        <begin position="331"/>
        <end position="349"/>
    </location>
</feature>
<accession>A0A417Y8S3</accession>
<comment type="subcellular location">
    <subcellularLocation>
        <location evidence="1">Cell membrane</location>
        <topology evidence="1">Multi-pass membrane protein</topology>
    </subcellularLocation>
</comment>
<proteinExistence type="predicted"/>
<evidence type="ECO:0000313" key="8">
    <source>
        <dbReference type="EMBL" id="RHW28844.1"/>
    </source>
</evidence>
<keyword evidence="3 7" id="KW-0812">Transmembrane</keyword>
<organism evidence="8 9">
    <name type="scientific">Nocardioides immobilis</name>
    <dbReference type="NCBI Taxonomy" id="2049295"/>
    <lineage>
        <taxon>Bacteria</taxon>
        <taxon>Bacillati</taxon>
        <taxon>Actinomycetota</taxon>
        <taxon>Actinomycetes</taxon>
        <taxon>Propionibacteriales</taxon>
        <taxon>Nocardioidaceae</taxon>
        <taxon>Nocardioides</taxon>
    </lineage>
</organism>
<evidence type="ECO:0000256" key="6">
    <source>
        <dbReference type="SAM" id="MobiDB-lite"/>
    </source>
</evidence>
<keyword evidence="2" id="KW-1003">Cell membrane</keyword>
<feature type="transmembrane region" description="Helical" evidence="7">
    <location>
        <begin position="192"/>
        <end position="217"/>
    </location>
</feature>
<reference evidence="8 9" key="1">
    <citation type="submission" date="2018-09" db="EMBL/GenBank/DDBJ databases">
        <title>Genome sequencing of Nocardioides immobilis CCTCC AB 2017083 for comparison to Nocardioides silvaticus.</title>
        <authorList>
            <person name="Li C."/>
            <person name="Wang G."/>
        </authorList>
    </citation>
    <scope>NUCLEOTIDE SEQUENCE [LARGE SCALE GENOMIC DNA]</scope>
    <source>
        <strain evidence="8 9">CCTCC AB 2017083</strain>
    </source>
</reference>
<protein>
    <submittedName>
        <fullName evidence="8">YihY/virulence factor BrkB family protein</fullName>
    </submittedName>
</protein>
<feature type="transmembrane region" description="Helical" evidence="7">
    <location>
        <begin position="156"/>
        <end position="180"/>
    </location>
</feature>
<evidence type="ECO:0000256" key="4">
    <source>
        <dbReference type="ARBA" id="ARBA00022989"/>
    </source>
</evidence>
<feature type="region of interest" description="Disordered" evidence="6">
    <location>
        <begin position="308"/>
        <end position="330"/>
    </location>
</feature>
<evidence type="ECO:0000256" key="3">
    <source>
        <dbReference type="ARBA" id="ARBA00022692"/>
    </source>
</evidence>
<dbReference type="Pfam" id="PF03631">
    <property type="entry name" value="Virul_fac_BrkB"/>
    <property type="match status" value="1"/>
</dbReference>
<dbReference type="InterPro" id="IPR017039">
    <property type="entry name" value="Virul_fac_BrkB"/>
</dbReference>
<keyword evidence="9" id="KW-1185">Reference proteome</keyword>
<feature type="transmembrane region" description="Helical" evidence="7">
    <location>
        <begin position="264"/>
        <end position="290"/>
    </location>
</feature>
<keyword evidence="5 7" id="KW-0472">Membrane</keyword>
<evidence type="ECO:0000256" key="1">
    <source>
        <dbReference type="ARBA" id="ARBA00004651"/>
    </source>
</evidence>
<feature type="transmembrane region" description="Helical" evidence="7">
    <location>
        <begin position="49"/>
        <end position="70"/>
    </location>
</feature>
<feature type="transmembrane region" description="Helical" evidence="7">
    <location>
        <begin position="229"/>
        <end position="252"/>
    </location>
</feature>
<evidence type="ECO:0000256" key="2">
    <source>
        <dbReference type="ARBA" id="ARBA00022475"/>
    </source>
</evidence>
<dbReference type="PANTHER" id="PTHR30213">
    <property type="entry name" value="INNER MEMBRANE PROTEIN YHJD"/>
    <property type="match status" value="1"/>
</dbReference>
<name>A0A417Y8S3_9ACTN</name>
<keyword evidence="4 7" id="KW-1133">Transmembrane helix</keyword>
<dbReference type="Proteomes" id="UP000283644">
    <property type="component" value="Unassembled WGS sequence"/>
</dbReference>
<feature type="compositionally biased region" description="Low complexity" evidence="6">
    <location>
        <begin position="319"/>
        <end position="329"/>
    </location>
</feature>
<dbReference type="GO" id="GO:0005886">
    <property type="term" value="C:plasma membrane"/>
    <property type="evidence" value="ECO:0007669"/>
    <property type="project" value="UniProtKB-SubCell"/>
</dbReference>
<evidence type="ECO:0000256" key="5">
    <source>
        <dbReference type="ARBA" id="ARBA00023136"/>
    </source>
</evidence>